<gene>
    <name evidence="2" type="ORF">N7U66_13990</name>
</gene>
<dbReference type="Proteomes" id="UP001164705">
    <property type="component" value="Chromosome"/>
</dbReference>
<evidence type="ECO:0000313" key="3">
    <source>
        <dbReference type="Proteomes" id="UP001164705"/>
    </source>
</evidence>
<reference evidence="2" key="1">
    <citation type="submission" date="2022-11" db="EMBL/GenBank/DDBJ databases">
        <title>Lacinutrix neustonica HL-RS19T sp. nov., isolated from the surface microlayer sample of brackish Lake Shihwa.</title>
        <authorList>
            <person name="Choi J.Y."/>
            <person name="Hwang C.Y."/>
        </authorList>
    </citation>
    <scope>NUCLEOTIDE SEQUENCE</scope>
    <source>
        <strain evidence="2">HL-RS19</strain>
    </source>
</reference>
<organism evidence="2 3">
    <name type="scientific">Lacinutrix neustonica</name>
    <dbReference type="NCBI Taxonomy" id="2980107"/>
    <lineage>
        <taxon>Bacteria</taxon>
        <taxon>Pseudomonadati</taxon>
        <taxon>Bacteroidota</taxon>
        <taxon>Flavobacteriia</taxon>
        <taxon>Flavobacteriales</taxon>
        <taxon>Flavobacteriaceae</taxon>
        <taxon>Lacinutrix</taxon>
    </lineage>
</organism>
<protein>
    <recommendedName>
        <fullName evidence="1">Copper-binding protein MbnP-like domain-containing protein</fullName>
    </recommendedName>
</protein>
<accession>A0A9E8MVU9</accession>
<dbReference type="RefSeq" id="WP_267675846.1">
    <property type="nucleotide sequence ID" value="NZ_CP113088.1"/>
</dbReference>
<dbReference type="EMBL" id="CP113088">
    <property type="protein sequence ID" value="WAC01230.1"/>
    <property type="molecule type" value="Genomic_DNA"/>
</dbReference>
<proteinExistence type="predicted"/>
<evidence type="ECO:0000313" key="2">
    <source>
        <dbReference type="EMBL" id="WAC01230.1"/>
    </source>
</evidence>
<dbReference type="InterPro" id="IPR046863">
    <property type="entry name" value="MbnP-like_dom"/>
</dbReference>
<name>A0A9E8MVU9_9FLAO</name>
<evidence type="ECO:0000259" key="1">
    <source>
        <dbReference type="Pfam" id="PF20243"/>
    </source>
</evidence>
<feature type="domain" description="Copper-binding protein MbnP-like" evidence="1">
    <location>
        <begin position="25"/>
        <end position="217"/>
    </location>
</feature>
<sequence>MISILLLYSCSEDRDDNLTLQTDAKTTFSFTHYWDDTQITSSDFNTIQYTNANGETLSIETLRYLISDVTFTKENGEKIVIEGYNLVNLKTDTNLTYSPLDNIPLGTYTNVSFTFGFDAEDNIDGAYLDLNSESWAVPNTPMLGSVGGYHYMQLEGKFTNSTTPETGYAYHVIRAADGNTNPPTIEETFIEVDLGPITIERDINFEIKMNIAEWFKNTFQWDLTVWNTMLMPNFQAQLKMNQNGQNVFSLGAVTQ</sequence>
<dbReference type="KEGG" id="lnu:N7U66_13990"/>
<dbReference type="AlphaFoldDB" id="A0A9E8MVU9"/>
<keyword evidence="3" id="KW-1185">Reference proteome</keyword>
<dbReference type="Pfam" id="PF20243">
    <property type="entry name" value="MbnP"/>
    <property type="match status" value="1"/>
</dbReference>